<dbReference type="OMA" id="AYIPHFQ"/>
<dbReference type="Pfam" id="PF08623">
    <property type="entry name" value="TIP120"/>
    <property type="match status" value="1"/>
</dbReference>
<feature type="domain" description="TATA-binding protein interacting (TIP20)" evidence="5">
    <location>
        <begin position="1048"/>
        <end position="1210"/>
    </location>
</feature>
<evidence type="ECO:0000256" key="3">
    <source>
        <dbReference type="ARBA" id="ARBA00022786"/>
    </source>
</evidence>
<proteinExistence type="inferred from homology"/>
<evidence type="ECO:0000259" key="5">
    <source>
        <dbReference type="Pfam" id="PF08623"/>
    </source>
</evidence>
<dbReference type="STRING" id="946362.F2U6L2"/>
<protein>
    <recommendedName>
        <fullName evidence="5">TATA-binding protein interacting (TIP20) domain-containing protein</fullName>
    </recommendedName>
</protein>
<dbReference type="FunCoup" id="F2U6L2">
    <property type="interactions" value="2159"/>
</dbReference>
<dbReference type="GO" id="GO:0010265">
    <property type="term" value="P:SCF complex assembly"/>
    <property type="evidence" value="ECO:0007669"/>
    <property type="project" value="InterPro"/>
</dbReference>
<dbReference type="RefSeq" id="XP_004994998.1">
    <property type="nucleotide sequence ID" value="XM_004994941.1"/>
</dbReference>
<dbReference type="AlphaFoldDB" id="F2U6L2"/>
<dbReference type="InterPro" id="IPR016024">
    <property type="entry name" value="ARM-type_fold"/>
</dbReference>
<evidence type="ECO:0000313" key="7">
    <source>
        <dbReference type="Proteomes" id="UP000007799"/>
    </source>
</evidence>
<dbReference type="eggNOG" id="KOG1824">
    <property type="taxonomic scope" value="Eukaryota"/>
</dbReference>
<organism evidence="7">
    <name type="scientific">Salpingoeca rosetta (strain ATCC 50818 / BSB-021)</name>
    <dbReference type="NCBI Taxonomy" id="946362"/>
    <lineage>
        <taxon>Eukaryota</taxon>
        <taxon>Choanoflagellata</taxon>
        <taxon>Craspedida</taxon>
        <taxon>Salpingoecidae</taxon>
        <taxon>Salpingoeca</taxon>
    </lineage>
</organism>
<accession>F2U6L2</accession>
<reference evidence="6" key="1">
    <citation type="submission" date="2009-08" db="EMBL/GenBank/DDBJ databases">
        <title>Annotation of Salpingoeca rosetta.</title>
        <authorList>
            <consortium name="The Broad Institute Genome Sequencing Platform"/>
            <person name="Russ C."/>
            <person name="Cuomo C."/>
            <person name="Burger G."/>
            <person name="Gray M.W."/>
            <person name="Holland P.W.H."/>
            <person name="King N."/>
            <person name="Lang F.B.F."/>
            <person name="Roger A.J."/>
            <person name="Ruiz-Trillo I."/>
            <person name="Young S.K."/>
            <person name="Zeng Q."/>
            <person name="Gargeya S."/>
            <person name="Alvarado L."/>
            <person name="Berlin A."/>
            <person name="Chapman S.B."/>
            <person name="Chen Z."/>
            <person name="Freedman E."/>
            <person name="Gellesch M."/>
            <person name="Goldberg J."/>
            <person name="Griggs A."/>
            <person name="Gujja S."/>
            <person name="Heilman E."/>
            <person name="Heiman D."/>
            <person name="Howarth C."/>
            <person name="Mehta T."/>
            <person name="Neiman D."/>
            <person name="Pearson M."/>
            <person name="Roberts A."/>
            <person name="Saif S."/>
            <person name="Shea T."/>
            <person name="Shenoy N."/>
            <person name="Sisk P."/>
            <person name="Stolte C."/>
            <person name="Sykes S."/>
            <person name="White J."/>
            <person name="Yandava C."/>
            <person name="Haas B."/>
            <person name="Nusbaum C."/>
            <person name="Birren B."/>
        </authorList>
    </citation>
    <scope>NUCLEOTIDE SEQUENCE [LARGE SCALE GENOMIC DNA]</scope>
    <source>
        <strain evidence="6">ATCC 50818</strain>
    </source>
</reference>
<dbReference type="OrthoDB" id="6260732at2759"/>
<keyword evidence="2" id="KW-0677">Repeat</keyword>
<evidence type="ECO:0000313" key="6">
    <source>
        <dbReference type="EMBL" id="EGD83494.1"/>
    </source>
</evidence>
<dbReference type="KEGG" id="sre:PTSG_04101"/>
<dbReference type="GeneID" id="16075576"/>
<dbReference type="InterPro" id="IPR013932">
    <property type="entry name" value="TATA-bd_TIP120"/>
</dbReference>
<evidence type="ECO:0000256" key="1">
    <source>
        <dbReference type="ARBA" id="ARBA00007657"/>
    </source>
</evidence>
<dbReference type="SUPFAM" id="SSF48371">
    <property type="entry name" value="ARM repeat"/>
    <property type="match status" value="1"/>
</dbReference>
<dbReference type="InterPro" id="IPR039852">
    <property type="entry name" value="CAND1/CAND2"/>
</dbReference>
<evidence type="ECO:0000256" key="4">
    <source>
        <dbReference type="SAM" id="MobiDB-lite"/>
    </source>
</evidence>
<dbReference type="InParanoid" id="F2U6L2"/>
<name>F2U6L2_SALR5</name>
<dbReference type="Gene3D" id="1.25.10.10">
    <property type="entry name" value="Leucine-rich Repeat Variant"/>
    <property type="match status" value="1"/>
</dbReference>
<feature type="region of interest" description="Disordered" evidence="4">
    <location>
        <begin position="310"/>
        <end position="338"/>
    </location>
</feature>
<gene>
    <name evidence="6" type="ORF">PTSG_04101</name>
</gene>
<sequence length="1240" mass="134202">MAEALNHFLEKSQSDDKDLRFMAMNDLMAAMRAQTVNWDERATRQVLRQLLQLINDTNTEVQNLAMQCTAAVVAIANANALTDTVTTLVTQAVDTKDKERDVATTALKNIMAQISAFSPEAAMLCEAVMGPVLGSICESTSDSVTLDNLGLLVDLCTRFPKQLESQQQLIVELMLPLLSHSRTLVQKRAIAAVCALGPSLSDNVLGQTMNAIISTLESHKEGQLALTHATFVASLGREIGTRVSGYLERLVPPLLALVDVDEDDDLRDAALRSLETCARQAPKAFAPFLEAACELCIKYLSYDPNYDYGDDDEDMGDATMDEEDEDESDVDFSDDDLSDDDDVSWKVRRGAAKLLRTATVTRPDLLQHFTNAIAPVIIKQFREREENALVDMLQTYATLLSQIEVVEGASAGAVSAEDSNSLHAVLQQQLPTVVARTKPHLVSKNMLCRESALEIHHHIAALLPGAFASHFPTLAAGVKACLTDKMATANVKQQALRFLECVVKTHTATDLDDHLQDLASLVVLGVSDSFYKTVSRALGVASSFVRMLRPSPDQTPTQQQQAAMLTILEGVRAPFTSGDADLEVREKGIICVGETLARFGDVLDASAAADLLQVLMARLTNDMTRVVAVAALETICSSAVGVDVSSSAVMAVGMLTDYLRLTNASLRNNSLKALTALVTRHPTAVAESDVQRLLGELVALVAPRDMQAVALALPLVAACVNAQPGTLHTVRATLLPAVAAVVGAKNMNAACMPGVCMCLRTVVAKGVPHEEIEGLLRAQCVDPKQSKEAIRYLAKASACAAAADPALQARLFARAFDAVWHLEGNERLYHLYTLAALGVGMDVAQVKPDAFSAIQSLLATEADDFKLGVAHTLGSLAAGSPQYVETLAMAVRQEQEQQRAQGADAGEHANLYVLALKQTTHELLQTAEGRDRLGQCAGTIWPTLSALMDHDSESVRNLIAEAMSIVCLLDVPHYMAVLTEALKHADPRVRGCAVNVARFLLNKGGEENRGALRSILPPFVLAIGDDNNDVRRVALGTFKAALLRHISLVIDVLDQAMELIYGETRVRPDLIQDIQMGPFKHKVDRGADTRKAAYECLYLLLETCPERLVFSTFLSHILQGLSDDHDIQILSNLILMKACKRVPELLLSKLDEIAQVLGSVLTNAPEKKATKQEIDKLDEVKRVCISCVYALNALPGSDKSPGFTSLLSTIHNSGELFRRWEDVKREATTGAPGMDVAADL</sequence>
<comment type="similarity">
    <text evidence="1">Belongs to the CAND family.</text>
</comment>
<keyword evidence="3" id="KW-0833">Ubl conjugation pathway</keyword>
<keyword evidence="7" id="KW-1185">Reference proteome</keyword>
<dbReference type="PANTHER" id="PTHR12696">
    <property type="entry name" value="TIP120"/>
    <property type="match status" value="1"/>
</dbReference>
<dbReference type="Proteomes" id="UP000007799">
    <property type="component" value="Unassembled WGS sequence"/>
</dbReference>
<dbReference type="InterPro" id="IPR011989">
    <property type="entry name" value="ARM-like"/>
</dbReference>
<dbReference type="EMBL" id="GL832963">
    <property type="protein sequence ID" value="EGD83494.1"/>
    <property type="molecule type" value="Genomic_DNA"/>
</dbReference>
<dbReference type="Pfam" id="PF25782">
    <property type="entry name" value="TPR_CAND1"/>
    <property type="match status" value="1"/>
</dbReference>
<evidence type="ECO:0000256" key="2">
    <source>
        <dbReference type="ARBA" id="ARBA00022737"/>
    </source>
</evidence>